<sequence>MPSLSNSITTSGSDSILPQPPKRIKVKTLDLPERWLVIPTFTNTVAQLSCYIRTRLSLAEDGDYDIYLDGSLILPEETIEVVRDGDFIHVYPPGQQPPTPQTSHDTNPPSPLNILKGQTTNNTRTLPPRPPGRHPPIQLLFSQNNFRNDELESNSQGPVRATARRISTSDDAESKPRRTLSTEGKKRRNARNRRRERRRRQEAREAKAARNSSGTEHEPSTKCSVPVSQNLSTFQPVNSRATPKKSLSETEASKEIVKEVAHTHKETINEKSVGGTNPSSSGLKQNKDSTIPAAPNHETHTKDVKSLYKEKLSQKDSATTTLKNRDAASELLEEDTVATRQSSQQATERNESRPRLPFGLRKGATTISLPEVIDLLSDDGEEGETLSIENEVLCSSVKEESIPEVEGAKESNFDNHRKTDFPKEISSIPESASKKTIQSQSLGSHDNQSSRKSMPSSPSVSNPNAEKKCSMIAEGSKAYASTEMRRTESHTKLLGVVSTQANTSLDPLKGSKNRIVHMQLVQESKPTKAPKVRSGSHDISDCAVGSVESVPSISIAASEIQAATQLKPVGHSADKAVSSDLSAEINEIVKVLDDGENTTPTSEATLERARNNVSEPHTAMENRDSQSGRSARLPTDGAASDTAIAATTETSKSGRNLRLNQKQGGELQCPLSAGTTSEKSKKCQLREQSTVLKGCSSGERRGSRTEAAEKPSEDESDRKAARHDLVHDVSKKRVASDCVVGDPSYKTSDLEQLLVRKKQRQDASCDFSNSKTTASQRTLPPESTIADENRSKTGKVPNGAALDGGQGSVAVRQYISELLNEILGFREVGRDGCQSADRNHARLLSRVNNGKCNDPPTRTDITALETHNRKDLCAIKKAALVNLREVAGDKELTCVQSEHNLSQNETPILVGDRSNCTPNAENELKASNSPSRKRRRKFSSVSSALRYAREHDMLQGANAIKSKGAIDLKKSWLTNDSEGKPAKRKKRRKSKGKPRPEDMLYEEQYNESVLLGFDACIDDESLNNAHGTDDCLLPPLSLLESTVDMRDPALFISNDVAESPKTPKNEVLNRVKTRHSPEQKALHCAVEKSAGTPRTCPDATDHRSPHGTENAVEVSGISRSISGTGKSLATVAVCDEIDLAQGHKDNTGKGDRDFEERTDGHGRPYAEKPVQTDSGKYESSKQPRRVGSKVDQSDRSEANSKQVQRRKELASSQHRQRNPEDDLTMETDGEKEKRMLAASKQLADEADCAVNVDMDHEPNTGPSAVEHNDFTTIVERNPEVEECSYKRDSKQGSNIFLSSTIYDGAGSENEFHGHSWKAQEALNRYREKEQFFDDLVSLMINTTVELEFVCKKLFSLKNKEENDECSL</sequence>
<proteinExistence type="predicted"/>
<gene>
    <name evidence="3" type="ORF">BWQ96_01685</name>
</gene>
<feature type="compositionally biased region" description="Low complexity" evidence="1">
    <location>
        <begin position="450"/>
        <end position="464"/>
    </location>
</feature>
<accession>A0A2V3J236</accession>
<feature type="compositionally biased region" description="Polar residues" evidence="1">
    <location>
        <begin position="221"/>
        <end position="241"/>
    </location>
</feature>
<feature type="compositionally biased region" description="Basic and acidic residues" evidence="1">
    <location>
        <begin position="398"/>
        <end position="423"/>
    </location>
</feature>
<feature type="compositionally biased region" description="Basic residues" evidence="1">
    <location>
        <begin position="185"/>
        <end position="201"/>
    </location>
</feature>
<feature type="domain" description="Coilin N-terminal" evidence="2">
    <location>
        <begin position="35"/>
        <end position="208"/>
    </location>
</feature>
<feature type="compositionally biased region" description="Basic and acidic residues" evidence="1">
    <location>
        <begin position="1141"/>
        <end position="1166"/>
    </location>
</feature>
<evidence type="ECO:0000313" key="3">
    <source>
        <dbReference type="EMBL" id="PXF48516.1"/>
    </source>
</evidence>
<dbReference type="Proteomes" id="UP000247409">
    <property type="component" value="Unassembled WGS sequence"/>
</dbReference>
<evidence type="ECO:0000256" key="1">
    <source>
        <dbReference type="SAM" id="MobiDB-lite"/>
    </source>
</evidence>
<evidence type="ECO:0000259" key="2">
    <source>
        <dbReference type="Pfam" id="PF15862"/>
    </source>
</evidence>
<feature type="compositionally biased region" description="Polar residues" evidence="1">
    <location>
        <begin position="274"/>
        <end position="284"/>
    </location>
</feature>
<name>A0A2V3J236_9FLOR</name>
<feature type="compositionally biased region" description="Polar residues" evidence="1">
    <location>
        <begin position="766"/>
        <end position="778"/>
    </location>
</feature>
<feature type="region of interest" description="Disordered" evidence="1">
    <location>
        <begin position="1087"/>
        <end position="1118"/>
    </location>
</feature>
<feature type="region of interest" description="Disordered" evidence="1">
    <location>
        <begin position="761"/>
        <end position="801"/>
    </location>
</feature>
<comment type="caution">
    <text evidence="3">The sequence shown here is derived from an EMBL/GenBank/DDBJ whole genome shotgun (WGS) entry which is preliminary data.</text>
</comment>
<evidence type="ECO:0000313" key="4">
    <source>
        <dbReference type="Proteomes" id="UP000247409"/>
    </source>
</evidence>
<feature type="compositionally biased region" description="Basic residues" evidence="1">
    <location>
        <begin position="982"/>
        <end position="993"/>
    </location>
</feature>
<feature type="region of interest" description="Disordered" evidence="1">
    <location>
        <begin position="905"/>
        <end position="940"/>
    </location>
</feature>
<keyword evidence="4" id="KW-1185">Reference proteome</keyword>
<reference evidence="3 4" key="1">
    <citation type="journal article" date="2018" name="Mol. Biol. Evol.">
        <title>Analysis of the draft genome of the red seaweed Gracilariopsis chorda provides insights into genome size evolution in Rhodophyta.</title>
        <authorList>
            <person name="Lee J."/>
            <person name="Yang E.C."/>
            <person name="Graf L."/>
            <person name="Yang J.H."/>
            <person name="Qiu H."/>
            <person name="Zel Zion U."/>
            <person name="Chan C.X."/>
            <person name="Stephens T.G."/>
            <person name="Weber A.P.M."/>
            <person name="Boo G.H."/>
            <person name="Boo S.M."/>
            <person name="Kim K.M."/>
            <person name="Shin Y."/>
            <person name="Jung M."/>
            <person name="Lee S.J."/>
            <person name="Yim H.S."/>
            <person name="Lee J.H."/>
            <person name="Bhattacharya D."/>
            <person name="Yoon H.S."/>
        </authorList>
    </citation>
    <scope>NUCLEOTIDE SEQUENCE [LARGE SCALE GENOMIC DNA]</scope>
    <source>
        <strain evidence="3 4">SKKU-2015</strain>
        <tissue evidence="3">Whole body</tissue>
    </source>
</reference>
<feature type="compositionally biased region" description="Polar residues" evidence="1">
    <location>
        <begin position="428"/>
        <end position="446"/>
    </location>
</feature>
<feature type="region of interest" description="Disordered" evidence="1">
    <location>
        <begin position="398"/>
        <end position="469"/>
    </location>
</feature>
<feature type="region of interest" description="Disordered" evidence="1">
    <location>
        <begin position="264"/>
        <end position="362"/>
    </location>
</feature>
<feature type="region of interest" description="Disordered" evidence="1">
    <location>
        <begin position="1141"/>
        <end position="1228"/>
    </location>
</feature>
<feature type="compositionally biased region" description="Basic and acidic residues" evidence="1">
    <location>
        <begin position="698"/>
        <end position="724"/>
    </location>
</feature>
<feature type="region of interest" description="Disordered" evidence="1">
    <location>
        <begin position="972"/>
        <end position="998"/>
    </location>
</feature>
<feature type="compositionally biased region" description="Polar residues" evidence="1">
    <location>
        <begin position="1"/>
        <end position="16"/>
    </location>
</feature>
<dbReference type="EMBL" id="NBIV01000013">
    <property type="protein sequence ID" value="PXF48516.1"/>
    <property type="molecule type" value="Genomic_DNA"/>
</dbReference>
<feature type="region of interest" description="Disordered" evidence="1">
    <location>
        <begin position="88"/>
        <end position="252"/>
    </location>
</feature>
<dbReference type="Pfam" id="PF15862">
    <property type="entry name" value="Coilin_N"/>
    <property type="match status" value="1"/>
</dbReference>
<feature type="compositionally biased region" description="Polar residues" evidence="1">
    <location>
        <begin position="338"/>
        <end position="347"/>
    </location>
</feature>
<organism evidence="3 4">
    <name type="scientific">Gracilariopsis chorda</name>
    <dbReference type="NCBI Taxonomy" id="448386"/>
    <lineage>
        <taxon>Eukaryota</taxon>
        <taxon>Rhodophyta</taxon>
        <taxon>Florideophyceae</taxon>
        <taxon>Rhodymeniophycidae</taxon>
        <taxon>Gracilariales</taxon>
        <taxon>Gracilariaceae</taxon>
        <taxon>Gracilariopsis</taxon>
    </lineage>
</organism>
<feature type="compositionally biased region" description="Basic and acidic residues" evidence="1">
    <location>
        <begin position="297"/>
        <end position="314"/>
    </location>
</feature>
<feature type="compositionally biased region" description="Polar residues" evidence="1">
    <location>
        <begin position="645"/>
        <end position="663"/>
    </location>
</feature>
<feature type="region of interest" description="Disordered" evidence="1">
    <location>
        <begin position="1"/>
        <end position="20"/>
    </location>
</feature>
<feature type="region of interest" description="Disordered" evidence="1">
    <location>
        <begin position="593"/>
        <end position="724"/>
    </location>
</feature>
<dbReference type="InterPro" id="IPR031722">
    <property type="entry name" value="Coilin_N"/>
</dbReference>
<protein>
    <recommendedName>
        <fullName evidence="2">Coilin N-terminal domain-containing protein</fullName>
    </recommendedName>
</protein>